<dbReference type="EMBL" id="CM055741">
    <property type="protein sequence ID" value="KAJ8002088.1"/>
    <property type="molecule type" value="Genomic_DNA"/>
</dbReference>
<evidence type="ECO:0000313" key="2">
    <source>
        <dbReference type="Proteomes" id="UP001157502"/>
    </source>
</evidence>
<sequence length="116" mass="13239">MAASIPEGPDLKEMDDTDLWQLINDNRYRISMDVKPGLLIPYLRQAQVLTEMDEDEILTCHQLNNRSMRISHMLDLLHIQGKNGAMALLESLMIHYPHLYTQVTGRKPSTEASGFS</sequence>
<dbReference type="Proteomes" id="UP001157502">
    <property type="component" value="Chromosome 14"/>
</dbReference>
<gene>
    <name evidence="1" type="ORF">DPEC_G00176170</name>
</gene>
<comment type="caution">
    <text evidence="1">The sequence shown here is derived from an EMBL/GenBank/DDBJ whole genome shotgun (WGS) entry which is preliminary data.</text>
</comment>
<evidence type="ECO:0000313" key="1">
    <source>
        <dbReference type="EMBL" id="KAJ8002088.1"/>
    </source>
</evidence>
<accession>A0ACC2GER3</accession>
<reference evidence="1" key="1">
    <citation type="submission" date="2021-05" db="EMBL/GenBank/DDBJ databases">
        <authorList>
            <person name="Pan Q."/>
            <person name="Jouanno E."/>
            <person name="Zahm M."/>
            <person name="Klopp C."/>
            <person name="Cabau C."/>
            <person name="Louis A."/>
            <person name="Berthelot C."/>
            <person name="Parey E."/>
            <person name="Roest Crollius H."/>
            <person name="Montfort J."/>
            <person name="Robinson-Rechavi M."/>
            <person name="Bouchez O."/>
            <person name="Lampietro C."/>
            <person name="Lopez Roques C."/>
            <person name="Donnadieu C."/>
            <person name="Postlethwait J."/>
            <person name="Bobe J."/>
            <person name="Dillon D."/>
            <person name="Chandos A."/>
            <person name="von Hippel F."/>
            <person name="Guiguen Y."/>
        </authorList>
    </citation>
    <scope>NUCLEOTIDE SEQUENCE</scope>
    <source>
        <strain evidence="1">YG-Jan2019</strain>
    </source>
</reference>
<keyword evidence="2" id="KW-1185">Reference proteome</keyword>
<protein>
    <submittedName>
        <fullName evidence="1">Uncharacterized protein</fullName>
    </submittedName>
</protein>
<organism evidence="1 2">
    <name type="scientific">Dallia pectoralis</name>
    <name type="common">Alaska blackfish</name>
    <dbReference type="NCBI Taxonomy" id="75939"/>
    <lineage>
        <taxon>Eukaryota</taxon>
        <taxon>Metazoa</taxon>
        <taxon>Chordata</taxon>
        <taxon>Craniata</taxon>
        <taxon>Vertebrata</taxon>
        <taxon>Euteleostomi</taxon>
        <taxon>Actinopterygii</taxon>
        <taxon>Neopterygii</taxon>
        <taxon>Teleostei</taxon>
        <taxon>Protacanthopterygii</taxon>
        <taxon>Esociformes</taxon>
        <taxon>Umbridae</taxon>
        <taxon>Dallia</taxon>
    </lineage>
</organism>
<feature type="non-terminal residue" evidence="1">
    <location>
        <position position="116"/>
    </location>
</feature>
<proteinExistence type="predicted"/>
<name>A0ACC2GER3_DALPE</name>